<evidence type="ECO:0000313" key="3">
    <source>
        <dbReference type="EMBL" id="KAL1306517.1"/>
    </source>
</evidence>
<comment type="caution">
    <text evidence="3">The sequence shown here is derived from an EMBL/GenBank/DDBJ whole genome shotgun (WGS) entry which is preliminary data.</text>
</comment>
<proteinExistence type="predicted"/>
<dbReference type="InterPro" id="IPR056024">
    <property type="entry name" value="DUF7605"/>
</dbReference>
<evidence type="ECO:0000313" key="4">
    <source>
        <dbReference type="Proteomes" id="UP001562354"/>
    </source>
</evidence>
<dbReference type="Pfam" id="PF24564">
    <property type="entry name" value="DUF7605"/>
    <property type="match status" value="1"/>
</dbReference>
<feature type="domain" description="DUF7605" evidence="2">
    <location>
        <begin position="24"/>
        <end position="151"/>
    </location>
</feature>
<keyword evidence="4" id="KW-1185">Reference proteome</keyword>
<feature type="compositionally biased region" description="Low complexity" evidence="1">
    <location>
        <begin position="157"/>
        <end position="174"/>
    </location>
</feature>
<dbReference type="Proteomes" id="UP001562354">
    <property type="component" value="Unassembled WGS sequence"/>
</dbReference>
<reference evidence="3 4" key="1">
    <citation type="submission" date="2024-07" db="EMBL/GenBank/DDBJ databases">
        <title>Draft sequence of the Neodothiora populina.</title>
        <authorList>
            <person name="Drown D.D."/>
            <person name="Schuette U.S."/>
            <person name="Buechlein A.B."/>
            <person name="Rusch D.R."/>
            <person name="Winton L.W."/>
            <person name="Adams G.A."/>
        </authorList>
    </citation>
    <scope>NUCLEOTIDE SEQUENCE [LARGE SCALE GENOMIC DNA]</scope>
    <source>
        <strain evidence="3 4">CPC 39397</strain>
    </source>
</reference>
<protein>
    <recommendedName>
        <fullName evidence="2">DUF7605 domain-containing protein</fullName>
    </recommendedName>
</protein>
<feature type="region of interest" description="Disordered" evidence="1">
    <location>
        <begin position="149"/>
        <end position="174"/>
    </location>
</feature>
<evidence type="ECO:0000256" key="1">
    <source>
        <dbReference type="SAM" id="MobiDB-lite"/>
    </source>
</evidence>
<dbReference type="RefSeq" id="XP_069202789.1">
    <property type="nucleotide sequence ID" value="XM_069348607.1"/>
</dbReference>
<gene>
    <name evidence="3" type="ORF">AAFC00_005209</name>
</gene>
<evidence type="ECO:0000259" key="2">
    <source>
        <dbReference type="Pfam" id="PF24564"/>
    </source>
</evidence>
<dbReference type="EMBL" id="JBFMKM010000004">
    <property type="protein sequence ID" value="KAL1306517.1"/>
    <property type="molecule type" value="Genomic_DNA"/>
</dbReference>
<organism evidence="3 4">
    <name type="scientific">Neodothiora populina</name>
    <dbReference type="NCBI Taxonomy" id="2781224"/>
    <lineage>
        <taxon>Eukaryota</taxon>
        <taxon>Fungi</taxon>
        <taxon>Dikarya</taxon>
        <taxon>Ascomycota</taxon>
        <taxon>Pezizomycotina</taxon>
        <taxon>Dothideomycetes</taxon>
        <taxon>Dothideomycetidae</taxon>
        <taxon>Dothideales</taxon>
        <taxon>Dothioraceae</taxon>
        <taxon>Neodothiora</taxon>
    </lineage>
</organism>
<name>A0ABR3PKD2_9PEZI</name>
<sequence>MFGREFQDQIKRVLSPMVKGLITTWGSKFTASSFKAFVTRDGIHQPKNGAYLNMTEELLRLVEKDVEPMHVEIAQIIDEKIELIIKKTTAMFDTIERQFDTSEHLGGVDMQNFMECFHQERITALAEVGAQAMALKRTLRKMHNDALEARPVSRRYPSSNSAQQQPQPLRQPSPFVTRMSEIYVEVSRMAGGKGSHNKRIQRFSSLVASSSTAWGPFPRLCDHLVQALSAPLGDFIGEKIVKGCIDATLDRVLQDLNIRFECGAGEAEGGGRRSEVNGELDEAARAELKIALADCVDRCKDVMESKLPALIYGDGHEFGGGTGSTSAIWSS</sequence>
<dbReference type="GeneID" id="95978908"/>
<accession>A0ABR3PKD2</accession>